<feature type="coiled-coil region" evidence="1">
    <location>
        <begin position="9"/>
        <end position="50"/>
    </location>
</feature>
<accession>A0A9X5C417</accession>
<feature type="domain" description="Transposase IS66 central" evidence="3">
    <location>
        <begin position="176"/>
        <end position="483"/>
    </location>
</feature>
<organism evidence="7 8">
    <name type="scientific">Schaedlerella arabinosiphila</name>
    <dbReference type="NCBI Taxonomy" id="2044587"/>
    <lineage>
        <taxon>Bacteria</taxon>
        <taxon>Bacillati</taxon>
        <taxon>Bacillota</taxon>
        <taxon>Clostridia</taxon>
        <taxon>Lachnospirales</taxon>
        <taxon>Lachnospiraceae</taxon>
        <taxon>Schaedlerella</taxon>
    </lineage>
</organism>
<evidence type="ECO:0000259" key="3">
    <source>
        <dbReference type="Pfam" id="PF03050"/>
    </source>
</evidence>
<gene>
    <name evidence="7" type="ORF">FMM80_01910</name>
</gene>
<feature type="region of interest" description="Disordered" evidence="2">
    <location>
        <begin position="55"/>
        <end position="93"/>
    </location>
</feature>
<dbReference type="PANTHER" id="PTHR33678:SF2">
    <property type="match status" value="1"/>
</dbReference>
<evidence type="ECO:0000313" key="7">
    <source>
        <dbReference type="EMBL" id="NDO67545.1"/>
    </source>
</evidence>
<feature type="domain" description="Transposase TnpC homeodomain" evidence="5">
    <location>
        <begin position="40"/>
        <end position="103"/>
    </location>
</feature>
<feature type="compositionally biased region" description="Basic residues" evidence="2">
    <location>
        <begin position="79"/>
        <end position="89"/>
    </location>
</feature>
<protein>
    <submittedName>
        <fullName evidence="7">IS66 family transposase</fullName>
    </submittedName>
</protein>
<dbReference type="OrthoDB" id="9760067at2"/>
<dbReference type="AlphaFoldDB" id="A0A9X5C417"/>
<evidence type="ECO:0000256" key="2">
    <source>
        <dbReference type="SAM" id="MobiDB-lite"/>
    </source>
</evidence>
<feature type="domain" description="Transposase IS66 C-terminal" evidence="6">
    <location>
        <begin position="490"/>
        <end position="529"/>
    </location>
</feature>
<evidence type="ECO:0000259" key="6">
    <source>
        <dbReference type="Pfam" id="PF13817"/>
    </source>
</evidence>
<dbReference type="Pfam" id="PF03050">
    <property type="entry name" value="DDE_Tnp_IS66"/>
    <property type="match status" value="1"/>
</dbReference>
<dbReference type="Proteomes" id="UP000474104">
    <property type="component" value="Unassembled WGS sequence"/>
</dbReference>
<dbReference type="InterPro" id="IPR052344">
    <property type="entry name" value="Transposase-related"/>
</dbReference>
<keyword evidence="1" id="KW-0175">Coiled coil</keyword>
<dbReference type="InterPro" id="IPR004291">
    <property type="entry name" value="Transposase_IS66_central"/>
</dbReference>
<name>A0A9X5C417_9FIRM</name>
<dbReference type="InterPro" id="IPR024463">
    <property type="entry name" value="Transposase_TnpC_homeodom"/>
</dbReference>
<dbReference type="RefSeq" id="WP_004068924.1">
    <property type="nucleotide sequence ID" value="NZ_VIRB01000024.1"/>
</dbReference>
<reference evidence="7 8" key="1">
    <citation type="submission" date="2019-07" db="EMBL/GenBank/DDBJ databases">
        <title>Draft genome sequences of 15 bacterial species constituting the stable defined intestinal microbiota of the GM15 gnotobiotic mouse model.</title>
        <authorList>
            <person name="Elie C."/>
            <person name="Mathieu A."/>
            <person name="Saliou A."/>
            <person name="Darnaud M."/>
            <person name="Leulier F."/>
            <person name="Tamellini A."/>
        </authorList>
    </citation>
    <scope>NUCLEOTIDE SEQUENCE [LARGE SCALE GENOMIC DNA]</scope>
    <source>
        <strain evidence="8">ASF 502</strain>
    </source>
</reference>
<dbReference type="EMBL" id="VIRB01000024">
    <property type="protein sequence ID" value="NDO67545.1"/>
    <property type="molecule type" value="Genomic_DNA"/>
</dbReference>
<comment type="caution">
    <text evidence="7">The sequence shown here is derived from an EMBL/GenBank/DDBJ whole genome shotgun (WGS) entry which is preliminary data.</text>
</comment>
<evidence type="ECO:0000256" key="1">
    <source>
        <dbReference type="SAM" id="Coils"/>
    </source>
</evidence>
<dbReference type="Pfam" id="PF13817">
    <property type="entry name" value="DDE_Tnp_IS66_C"/>
    <property type="match status" value="1"/>
</dbReference>
<dbReference type="Pfam" id="PF13005">
    <property type="entry name" value="zf-IS66"/>
    <property type="match status" value="1"/>
</dbReference>
<dbReference type="Pfam" id="PF13007">
    <property type="entry name" value="LZ_Tnp_IS66"/>
    <property type="match status" value="1"/>
</dbReference>
<sequence>MEEYKDDLIEFLQKTIEQKNAQIQELQKTIQELNATVANLNETIAEFQRKFFGTSRERTAGRAAQEEAGQEEPTEKSTVRSHTRRKPKAKREDLYKNLPVREVHCAMPQDQRLCPDCDAAMETIGWQFVREELRITPAKVERIRYMQEVLACPVCREEDTGTIVKAPVPTALLAHSPASPSMAAFVMYQKFLNSVPFYRQEMDWLQMGAPLARETTSNWCIKCALAYFEPVYNLLHGYLIKRDLLHADETVCQVLHEEGKAASSNSYLWIYLTGNDGQPPIILYDYQPGRAGEYAKNFLEGFSGLLECDGYTGYNSVENVTLVCCLAHCRRYFFEAIPAARRKRVKLLDINSPEEIPGDAADPEKAKEEQRIPAEVGLCYCNQLFRIERTLKAMSPEERKTRRLELEVPVWDSFWSWLATVEPLGGSLLEKAVNYASNHRELLGNYLLDGRCEISNNRAERCAKSYATGRKNFLFHDTVNGARSSAIIYSLVETAKANHLNVFQYLYTLLLYMPDYKEEPAGVEAMMPWSDFIKERCSKVMDTETETPENRGQIPL</sequence>
<feature type="domain" description="Transposase IS66 zinc-finger binding" evidence="4">
    <location>
        <begin position="112"/>
        <end position="155"/>
    </location>
</feature>
<evidence type="ECO:0000259" key="4">
    <source>
        <dbReference type="Pfam" id="PF13005"/>
    </source>
</evidence>
<dbReference type="InterPro" id="IPR039552">
    <property type="entry name" value="IS66_C"/>
</dbReference>
<proteinExistence type="predicted"/>
<dbReference type="InterPro" id="IPR024474">
    <property type="entry name" value="Znf_dom_IS66"/>
</dbReference>
<dbReference type="NCBIfam" id="NF033517">
    <property type="entry name" value="transpos_IS66"/>
    <property type="match status" value="1"/>
</dbReference>
<evidence type="ECO:0000259" key="5">
    <source>
        <dbReference type="Pfam" id="PF13007"/>
    </source>
</evidence>
<evidence type="ECO:0000313" key="8">
    <source>
        <dbReference type="Proteomes" id="UP000474104"/>
    </source>
</evidence>
<dbReference type="PANTHER" id="PTHR33678">
    <property type="entry name" value="BLL1576 PROTEIN"/>
    <property type="match status" value="1"/>
</dbReference>